<dbReference type="InterPro" id="IPR004020">
    <property type="entry name" value="DAPIN"/>
</dbReference>
<keyword evidence="4" id="KW-1185">Reference proteome</keyword>
<dbReference type="Proteomes" id="UP001488805">
    <property type="component" value="Unassembled WGS sequence"/>
</dbReference>
<dbReference type="SUPFAM" id="SSF47986">
    <property type="entry name" value="DEATH domain"/>
    <property type="match status" value="1"/>
</dbReference>
<evidence type="ECO:0000259" key="2">
    <source>
        <dbReference type="PROSITE" id="PS50824"/>
    </source>
</evidence>
<reference evidence="3 4" key="1">
    <citation type="journal article" date="2024" name="Genome Biol. Evol.">
        <title>Chromosome-level genome assembly of the viviparous eelpout Zoarces viviparus.</title>
        <authorList>
            <person name="Fuhrmann N."/>
            <person name="Brasseur M.V."/>
            <person name="Bakowski C.E."/>
            <person name="Podsiadlowski L."/>
            <person name="Prost S."/>
            <person name="Krehenwinkel H."/>
            <person name="Mayer C."/>
        </authorList>
    </citation>
    <scope>NUCLEOTIDE SEQUENCE [LARGE SCALE GENOMIC DNA]</scope>
    <source>
        <strain evidence="3">NO-MEL_2022_Ind0_liver</strain>
    </source>
</reference>
<feature type="compositionally biased region" description="Basic residues" evidence="1">
    <location>
        <begin position="309"/>
        <end position="319"/>
    </location>
</feature>
<feature type="region of interest" description="Disordered" evidence="1">
    <location>
        <begin position="298"/>
        <end position="338"/>
    </location>
</feature>
<evidence type="ECO:0000256" key="1">
    <source>
        <dbReference type="SAM" id="MobiDB-lite"/>
    </source>
</evidence>
<feature type="compositionally biased region" description="Polar residues" evidence="1">
    <location>
        <begin position="99"/>
        <end position="113"/>
    </location>
</feature>
<protein>
    <recommendedName>
        <fullName evidence="2">Pyrin domain-containing protein</fullName>
    </recommendedName>
</protein>
<feature type="domain" description="Pyrin" evidence="2">
    <location>
        <begin position="1"/>
        <end position="89"/>
    </location>
</feature>
<dbReference type="SMART" id="SM01289">
    <property type="entry name" value="PYRIN"/>
    <property type="match status" value="1"/>
</dbReference>
<accession>A0AAW1DXN6</accession>
<evidence type="ECO:0000313" key="4">
    <source>
        <dbReference type="Proteomes" id="UP001488805"/>
    </source>
</evidence>
<dbReference type="EMBL" id="JBCEZU010000597">
    <property type="protein sequence ID" value="KAK9514209.1"/>
    <property type="molecule type" value="Genomic_DNA"/>
</dbReference>
<sequence>MVQTIKRALRHALENLSETNFLTFCQELRDRREEPRVLYSHVEDKSVLQITDLLVSTFTEPIALHVALDLLRLINCNEEAETLNSKTKACVDKGDPTFRKTSTGELETEPSQEARNHVAGQRPFQAAGPGGPPASVKTPEEVEAEAKARVLSEGGDDRNKRLVLSRWTIQFGQYKGQSFKWLLENDVGYTAWWLASHLEQQQDTRGQNSMAVNKDSLERYAVAYPEVLKEVRTLQSAGEALGFGRYKSVTLQKLYESKDEDKISYVNFLRSKSSTCNPGTKMEVAVRYILHRDKNLATNRPTTSFAPRAVRKRQTRKKGVQSTTRQPTRPVRKKPKWS</sequence>
<dbReference type="AlphaFoldDB" id="A0AAW1DXN6"/>
<dbReference type="Pfam" id="PF02758">
    <property type="entry name" value="PYRIN"/>
    <property type="match status" value="1"/>
</dbReference>
<proteinExistence type="predicted"/>
<gene>
    <name evidence="3" type="ORF">VZT92_027690</name>
</gene>
<dbReference type="PROSITE" id="PS50824">
    <property type="entry name" value="DAPIN"/>
    <property type="match status" value="1"/>
</dbReference>
<evidence type="ECO:0000313" key="3">
    <source>
        <dbReference type="EMBL" id="KAK9514209.1"/>
    </source>
</evidence>
<name>A0AAW1DXN6_ZOAVI</name>
<organism evidence="3 4">
    <name type="scientific">Zoarces viviparus</name>
    <name type="common">Viviparous eelpout</name>
    <name type="synonym">Blennius viviparus</name>
    <dbReference type="NCBI Taxonomy" id="48416"/>
    <lineage>
        <taxon>Eukaryota</taxon>
        <taxon>Metazoa</taxon>
        <taxon>Chordata</taxon>
        <taxon>Craniata</taxon>
        <taxon>Vertebrata</taxon>
        <taxon>Euteleostomi</taxon>
        <taxon>Actinopterygii</taxon>
        <taxon>Neopterygii</taxon>
        <taxon>Teleostei</taxon>
        <taxon>Neoteleostei</taxon>
        <taxon>Acanthomorphata</taxon>
        <taxon>Eupercaria</taxon>
        <taxon>Perciformes</taxon>
        <taxon>Cottioidei</taxon>
        <taxon>Zoarcales</taxon>
        <taxon>Zoarcidae</taxon>
        <taxon>Zoarcinae</taxon>
        <taxon>Zoarces</taxon>
    </lineage>
</organism>
<dbReference type="InterPro" id="IPR011029">
    <property type="entry name" value="DEATH-like_dom_sf"/>
</dbReference>
<dbReference type="Gene3D" id="1.10.533.10">
    <property type="entry name" value="Death Domain, Fas"/>
    <property type="match status" value="1"/>
</dbReference>
<comment type="caution">
    <text evidence="3">The sequence shown here is derived from an EMBL/GenBank/DDBJ whole genome shotgun (WGS) entry which is preliminary data.</text>
</comment>
<feature type="region of interest" description="Disordered" evidence="1">
    <location>
        <begin position="94"/>
        <end position="140"/>
    </location>
</feature>